<evidence type="ECO:0000256" key="6">
    <source>
        <dbReference type="HAMAP-Rule" id="MF_00074"/>
    </source>
</evidence>
<dbReference type="GO" id="GO:0005829">
    <property type="term" value="C:cytosol"/>
    <property type="evidence" value="ECO:0007669"/>
    <property type="project" value="TreeGrafter"/>
</dbReference>
<dbReference type="GeneID" id="93365158"/>
<dbReference type="CDD" id="cd02440">
    <property type="entry name" value="AdoMet_MTases"/>
    <property type="match status" value="1"/>
</dbReference>
<dbReference type="eggNOG" id="COG0357">
    <property type="taxonomic scope" value="Bacteria"/>
</dbReference>
<name>C3J9K2_POREA</name>
<dbReference type="NCBIfam" id="TIGR00138">
    <property type="entry name" value="rsmG_gidB"/>
    <property type="match status" value="1"/>
</dbReference>
<dbReference type="RefSeq" id="WP_004333109.1">
    <property type="nucleotide sequence ID" value="NZ_ACNN01000014.1"/>
</dbReference>
<dbReference type="InterPro" id="IPR003682">
    <property type="entry name" value="rRNA_ssu_MeTfrase_G"/>
</dbReference>
<dbReference type="GO" id="GO:0070043">
    <property type="term" value="F:rRNA (guanine-N7-)-methyltransferase activity"/>
    <property type="evidence" value="ECO:0007669"/>
    <property type="project" value="UniProtKB-UniRule"/>
</dbReference>
<sequence length="213" mass="24283">MTPEEQLALLYQKFPEVNEQQREQFAALWELYTDWNSKINVISRKDIDNLYMHHVLHSLGVTKMLHFTAGSHVIDVGTGGGFPGIPLAILFPEVQFTLVDSIGKKVRVAQSVADSLGLQNVTTHHIRIEELREKCDFVVTRATMLLGELVKLTRHLFSREGHNALPNGIIALKGGNLEGECTAYKNRVIVEDLYPFFSDEYFREKRVLYLPMQ</sequence>
<keyword evidence="1 6" id="KW-0963">Cytoplasm</keyword>
<organism evidence="7 8">
    <name type="scientific">Porphyromonas endodontalis (strain ATCC 35406 / DSM 24491 / JCM 8526 / CCUG 16442 / BCRC 14492 / NCTC 13058 / HG 370)</name>
    <name type="common">Bacteroides endodontalis</name>
    <dbReference type="NCBI Taxonomy" id="553175"/>
    <lineage>
        <taxon>Bacteria</taxon>
        <taxon>Pseudomonadati</taxon>
        <taxon>Bacteroidota</taxon>
        <taxon>Bacteroidia</taxon>
        <taxon>Bacteroidales</taxon>
        <taxon>Porphyromonadaceae</taxon>
        <taxon>Porphyromonas</taxon>
    </lineage>
</organism>
<evidence type="ECO:0000256" key="1">
    <source>
        <dbReference type="ARBA" id="ARBA00022490"/>
    </source>
</evidence>
<dbReference type="Gene3D" id="3.40.50.150">
    <property type="entry name" value="Vaccinia Virus protein VP39"/>
    <property type="match status" value="1"/>
</dbReference>
<dbReference type="Proteomes" id="UP000004295">
    <property type="component" value="Unassembled WGS sequence"/>
</dbReference>
<dbReference type="HAMAP" id="MF_00074">
    <property type="entry name" value="16SrRNA_methyltr_G"/>
    <property type="match status" value="1"/>
</dbReference>
<evidence type="ECO:0000256" key="3">
    <source>
        <dbReference type="ARBA" id="ARBA00022603"/>
    </source>
</evidence>
<evidence type="ECO:0000313" key="8">
    <source>
        <dbReference type="Proteomes" id="UP000004295"/>
    </source>
</evidence>
<dbReference type="Pfam" id="PF02527">
    <property type="entry name" value="GidB"/>
    <property type="match status" value="1"/>
</dbReference>
<feature type="binding site" evidence="6">
    <location>
        <position position="77"/>
    </location>
    <ligand>
        <name>S-adenosyl-L-methionine</name>
        <dbReference type="ChEBI" id="CHEBI:59789"/>
    </ligand>
</feature>
<reference evidence="7 8" key="1">
    <citation type="submission" date="2009-04" db="EMBL/GenBank/DDBJ databases">
        <authorList>
            <person name="Sebastian Y."/>
            <person name="Madupu R."/>
            <person name="Durkin A.S."/>
            <person name="Torralba M."/>
            <person name="Methe B."/>
            <person name="Sutton G.G."/>
            <person name="Strausberg R.L."/>
            <person name="Nelson K.E."/>
        </authorList>
    </citation>
    <scope>NUCLEOTIDE SEQUENCE [LARGE SCALE GENOMIC DNA]</scope>
    <source>
        <strain evidence="8">ATCC 35406 / BCRC 14492 / JCM 8526 / NCTC 13058 / HG 370</strain>
    </source>
</reference>
<dbReference type="PANTHER" id="PTHR31760:SF0">
    <property type="entry name" value="S-ADENOSYL-L-METHIONINE-DEPENDENT METHYLTRANSFERASES SUPERFAMILY PROTEIN"/>
    <property type="match status" value="1"/>
</dbReference>
<dbReference type="SUPFAM" id="SSF53335">
    <property type="entry name" value="S-adenosyl-L-methionine-dependent methyltransferases"/>
    <property type="match status" value="1"/>
</dbReference>
<comment type="similarity">
    <text evidence="6">Belongs to the methyltransferase superfamily. RNA methyltransferase RsmG family.</text>
</comment>
<dbReference type="STRING" id="553175.POREN0001_0753"/>
<keyword evidence="4 6" id="KW-0808">Transferase</keyword>
<evidence type="ECO:0000256" key="5">
    <source>
        <dbReference type="ARBA" id="ARBA00022691"/>
    </source>
</evidence>
<feature type="binding site" evidence="6">
    <location>
        <position position="141"/>
    </location>
    <ligand>
        <name>S-adenosyl-L-methionine</name>
        <dbReference type="ChEBI" id="CHEBI:59789"/>
    </ligand>
</feature>
<dbReference type="InterPro" id="IPR029063">
    <property type="entry name" value="SAM-dependent_MTases_sf"/>
</dbReference>
<evidence type="ECO:0000256" key="2">
    <source>
        <dbReference type="ARBA" id="ARBA00022552"/>
    </source>
</evidence>
<comment type="caution">
    <text evidence="7">The sequence shown here is derived from an EMBL/GenBank/DDBJ whole genome shotgun (WGS) entry which is preliminary data.</text>
</comment>
<dbReference type="AlphaFoldDB" id="C3J9K2"/>
<gene>
    <name evidence="7" type="primary">gidB</name>
    <name evidence="6" type="synonym">rsmG</name>
    <name evidence="7" type="ORF">POREN0001_0753</name>
</gene>
<keyword evidence="5 6" id="KW-0949">S-adenosyl-L-methionine</keyword>
<dbReference type="PIRSF" id="PIRSF003078">
    <property type="entry name" value="GidB"/>
    <property type="match status" value="1"/>
</dbReference>
<comment type="caution">
    <text evidence="6">Lacks conserved residue(s) required for the propagation of feature annotation.</text>
</comment>
<dbReference type="EC" id="2.1.1.-" evidence="6"/>
<comment type="subcellular location">
    <subcellularLocation>
        <location evidence="6">Cytoplasm</location>
    </subcellularLocation>
</comment>
<accession>C3J9K2</accession>
<dbReference type="EMBL" id="ACNN01000014">
    <property type="protein sequence ID" value="EEN83118.1"/>
    <property type="molecule type" value="Genomic_DNA"/>
</dbReference>
<evidence type="ECO:0000313" key="7">
    <source>
        <dbReference type="EMBL" id="EEN83118.1"/>
    </source>
</evidence>
<keyword evidence="3 6" id="KW-0489">Methyltransferase</keyword>
<keyword evidence="2 6" id="KW-0698">rRNA processing</keyword>
<dbReference type="PANTHER" id="PTHR31760">
    <property type="entry name" value="S-ADENOSYL-L-METHIONINE-DEPENDENT METHYLTRANSFERASES SUPERFAMILY PROTEIN"/>
    <property type="match status" value="1"/>
</dbReference>
<comment type="function">
    <text evidence="6">Specifically methylates the N7 position of a guanine in 16S rRNA.</text>
</comment>
<feature type="binding site" evidence="6">
    <location>
        <position position="82"/>
    </location>
    <ligand>
        <name>S-adenosyl-L-methionine</name>
        <dbReference type="ChEBI" id="CHEBI:59789"/>
    </ligand>
</feature>
<feature type="binding site" evidence="6">
    <location>
        <begin position="128"/>
        <end position="129"/>
    </location>
    <ligand>
        <name>S-adenosyl-L-methionine</name>
        <dbReference type="ChEBI" id="CHEBI:59789"/>
    </ligand>
</feature>
<keyword evidence="8" id="KW-1185">Reference proteome</keyword>
<protein>
    <recommendedName>
        <fullName evidence="6">Ribosomal RNA small subunit methyltransferase G</fullName>
        <ecNumber evidence="6">2.1.1.-</ecNumber>
    </recommendedName>
    <alternativeName>
        <fullName evidence="6">16S rRNA 7-methylguanosine methyltransferase</fullName>
        <shortName evidence="6">16S rRNA m7G methyltransferase</shortName>
    </alternativeName>
</protein>
<evidence type="ECO:0000256" key="4">
    <source>
        <dbReference type="ARBA" id="ARBA00022679"/>
    </source>
</evidence>
<proteinExistence type="inferred from homology"/>